<evidence type="ECO:0000256" key="1">
    <source>
        <dbReference type="ARBA" id="ARBA00004496"/>
    </source>
</evidence>
<name>A0A7S1SU03_9CHLO</name>
<dbReference type="AlphaFoldDB" id="A0A7S1SU03"/>
<dbReference type="SMART" id="SM00320">
    <property type="entry name" value="WD40"/>
    <property type="match status" value="6"/>
</dbReference>
<reference evidence="7" key="1">
    <citation type="submission" date="2021-01" db="EMBL/GenBank/DDBJ databases">
        <authorList>
            <person name="Corre E."/>
            <person name="Pelletier E."/>
            <person name="Niang G."/>
            <person name="Scheremetjew M."/>
            <person name="Finn R."/>
            <person name="Kale V."/>
            <person name="Holt S."/>
            <person name="Cochrane G."/>
            <person name="Meng A."/>
            <person name="Brown T."/>
            <person name="Cohen L."/>
        </authorList>
    </citation>
    <scope>NUCLEOTIDE SEQUENCE</scope>
    <source>
        <strain evidence="7">PLY429</strain>
    </source>
</reference>
<dbReference type="Pfam" id="PF00400">
    <property type="entry name" value="WD40"/>
    <property type="match status" value="2"/>
</dbReference>
<comment type="subcellular location">
    <subcellularLocation>
        <location evidence="1">Cytoplasm</location>
    </subcellularLocation>
</comment>
<dbReference type="GO" id="GO:0097014">
    <property type="term" value="C:ciliary plasm"/>
    <property type="evidence" value="ECO:0007669"/>
    <property type="project" value="TreeGrafter"/>
</dbReference>
<dbReference type="GO" id="GO:0045503">
    <property type="term" value="F:dynein light chain binding"/>
    <property type="evidence" value="ECO:0007669"/>
    <property type="project" value="TreeGrafter"/>
</dbReference>
<evidence type="ECO:0000256" key="3">
    <source>
        <dbReference type="ARBA" id="ARBA00022574"/>
    </source>
</evidence>
<dbReference type="InterPro" id="IPR036322">
    <property type="entry name" value="WD40_repeat_dom_sf"/>
</dbReference>
<dbReference type="Gene3D" id="2.130.10.10">
    <property type="entry name" value="YVTN repeat-like/Quinoprotein amine dehydrogenase"/>
    <property type="match status" value="2"/>
</dbReference>
<accession>A0A7S1SU03</accession>
<dbReference type="GO" id="GO:0005868">
    <property type="term" value="C:cytoplasmic dynein complex"/>
    <property type="evidence" value="ECO:0007669"/>
    <property type="project" value="TreeGrafter"/>
</dbReference>
<proteinExistence type="predicted"/>
<dbReference type="GO" id="GO:0042073">
    <property type="term" value="P:intraciliary transport"/>
    <property type="evidence" value="ECO:0007669"/>
    <property type="project" value="TreeGrafter"/>
</dbReference>
<dbReference type="GO" id="GO:0045504">
    <property type="term" value="F:dynein heavy chain binding"/>
    <property type="evidence" value="ECO:0007669"/>
    <property type="project" value="TreeGrafter"/>
</dbReference>
<dbReference type="InterPro" id="IPR015943">
    <property type="entry name" value="WD40/YVTN_repeat-like_dom_sf"/>
</dbReference>
<dbReference type="SUPFAM" id="SSF50978">
    <property type="entry name" value="WD40 repeat-like"/>
    <property type="match status" value="1"/>
</dbReference>
<sequence length="531" mass="58244">MVSELPPPALSDDYVLDSSINLFSSWRQRVEFAETSAQTESQATRNAGTQTRKRAEAGAQVDDTELQLHSAFQAGAISESLGPFLERIAPVVEEILAENLRSTAFAEPDFVGDDLEGTVECAHELRCFPEGAPNPHQLVVTGVAWNESGNVVAASLGRHDVEGWCASPGALVSWNLVRRDLDPGRPDSQLETDSCLMCCAFHPRHPALIAGGTFNGQLVVWDLSREGDTQIGCSKSTDTTHREPICQVRWQYNAEAAARHANKDEAYHIITLGNEGRVLVWQWTKLDNPIYGYELVYRNPRSHKMVTWGATALAFQAAQKGDTGSFVAGAEGGAIFKCLLDHNEAMCHDFQQQLTDGKVPKLRSPVKADYSGHSGPVHDLSSSPFQRNIFASCGADGTLRVYNMLQVTPVMQLEPSESYLFGCRWSPFRPLVLAAAAGDGQVFLYDLNKSILHPVQAVGCSEQMQPVYALEFNHRHASYLATGHGSTVKVWAMGSRFTEEHTAEMGKLEQLAEVEGREGNMQGIFTDNFGM</sequence>
<keyword evidence="2" id="KW-0963">Cytoplasm</keyword>
<evidence type="ECO:0000256" key="6">
    <source>
        <dbReference type="SAM" id="MobiDB-lite"/>
    </source>
</evidence>
<evidence type="ECO:0000256" key="5">
    <source>
        <dbReference type="PROSITE-ProRule" id="PRU00221"/>
    </source>
</evidence>
<keyword evidence="3 5" id="KW-0853">WD repeat</keyword>
<feature type="repeat" description="WD" evidence="5">
    <location>
        <begin position="370"/>
        <end position="404"/>
    </location>
</feature>
<dbReference type="InterPro" id="IPR050687">
    <property type="entry name" value="Dynein_IC"/>
</dbReference>
<feature type="compositionally biased region" description="Polar residues" evidence="6">
    <location>
        <begin position="37"/>
        <end position="50"/>
    </location>
</feature>
<keyword evidence="4" id="KW-0677">Repeat</keyword>
<evidence type="ECO:0000256" key="4">
    <source>
        <dbReference type="ARBA" id="ARBA00022737"/>
    </source>
</evidence>
<evidence type="ECO:0000313" key="7">
    <source>
        <dbReference type="EMBL" id="CAD9209059.1"/>
    </source>
</evidence>
<dbReference type="PANTHER" id="PTHR12442">
    <property type="entry name" value="DYNEIN INTERMEDIATE CHAIN"/>
    <property type="match status" value="1"/>
</dbReference>
<dbReference type="PANTHER" id="PTHR12442:SF26">
    <property type="entry name" value="CYTOPLASMIC DYNEIN 2 INTERMEDIATE CHAIN 2"/>
    <property type="match status" value="1"/>
</dbReference>
<evidence type="ECO:0000256" key="2">
    <source>
        <dbReference type="ARBA" id="ARBA00022490"/>
    </source>
</evidence>
<dbReference type="EMBL" id="HBGG01021724">
    <property type="protein sequence ID" value="CAD9209059.1"/>
    <property type="molecule type" value="Transcribed_RNA"/>
</dbReference>
<organism evidence="7">
    <name type="scientific">Tetraselmis chuii</name>
    <dbReference type="NCBI Taxonomy" id="63592"/>
    <lineage>
        <taxon>Eukaryota</taxon>
        <taxon>Viridiplantae</taxon>
        <taxon>Chlorophyta</taxon>
        <taxon>core chlorophytes</taxon>
        <taxon>Chlorodendrophyceae</taxon>
        <taxon>Chlorodendrales</taxon>
        <taxon>Chlorodendraceae</taxon>
        <taxon>Tetraselmis</taxon>
    </lineage>
</organism>
<dbReference type="PROSITE" id="PS50082">
    <property type="entry name" value="WD_REPEATS_2"/>
    <property type="match status" value="1"/>
</dbReference>
<gene>
    <name evidence="7" type="ORF">TCHU04912_LOCUS11297</name>
</gene>
<feature type="region of interest" description="Disordered" evidence="6">
    <location>
        <begin position="37"/>
        <end position="58"/>
    </location>
</feature>
<dbReference type="InterPro" id="IPR001680">
    <property type="entry name" value="WD40_rpt"/>
</dbReference>
<protein>
    <submittedName>
        <fullName evidence="7">Uncharacterized protein</fullName>
    </submittedName>
</protein>